<feature type="region of interest" description="Disordered" evidence="1">
    <location>
        <begin position="1"/>
        <end position="22"/>
    </location>
</feature>
<evidence type="ECO:0000313" key="3">
    <source>
        <dbReference type="Proteomes" id="UP000729402"/>
    </source>
</evidence>
<proteinExistence type="predicted"/>
<evidence type="ECO:0000256" key="1">
    <source>
        <dbReference type="SAM" id="MobiDB-lite"/>
    </source>
</evidence>
<reference evidence="2" key="1">
    <citation type="journal article" date="2021" name="bioRxiv">
        <title>Whole Genome Assembly and Annotation of Northern Wild Rice, Zizania palustris L., Supports a Whole Genome Duplication in the Zizania Genus.</title>
        <authorList>
            <person name="Haas M."/>
            <person name="Kono T."/>
            <person name="Macchietto M."/>
            <person name="Millas R."/>
            <person name="McGilp L."/>
            <person name="Shao M."/>
            <person name="Duquette J."/>
            <person name="Hirsch C.N."/>
            <person name="Kimball J."/>
        </authorList>
    </citation>
    <scope>NUCLEOTIDE SEQUENCE</scope>
    <source>
        <tissue evidence="2">Fresh leaf tissue</tissue>
    </source>
</reference>
<evidence type="ECO:0000313" key="2">
    <source>
        <dbReference type="EMBL" id="KAG8089404.1"/>
    </source>
</evidence>
<protein>
    <submittedName>
        <fullName evidence="2">Uncharacterized protein</fullName>
    </submittedName>
</protein>
<gene>
    <name evidence="2" type="ORF">GUJ93_ZPchr0011g27669</name>
</gene>
<reference evidence="2" key="2">
    <citation type="submission" date="2021-02" db="EMBL/GenBank/DDBJ databases">
        <authorList>
            <person name="Kimball J.A."/>
            <person name="Haas M.W."/>
            <person name="Macchietto M."/>
            <person name="Kono T."/>
            <person name="Duquette J."/>
            <person name="Shao M."/>
        </authorList>
    </citation>
    <scope>NUCLEOTIDE SEQUENCE</scope>
    <source>
        <tissue evidence="2">Fresh leaf tissue</tissue>
    </source>
</reference>
<name>A0A8J5WHH8_ZIZPA</name>
<dbReference type="AlphaFoldDB" id="A0A8J5WHH8"/>
<keyword evidence="3" id="KW-1185">Reference proteome</keyword>
<dbReference type="EMBL" id="JAAALK010000081">
    <property type="protein sequence ID" value="KAG8089404.1"/>
    <property type="molecule type" value="Genomic_DNA"/>
</dbReference>
<organism evidence="2 3">
    <name type="scientific">Zizania palustris</name>
    <name type="common">Northern wild rice</name>
    <dbReference type="NCBI Taxonomy" id="103762"/>
    <lineage>
        <taxon>Eukaryota</taxon>
        <taxon>Viridiplantae</taxon>
        <taxon>Streptophyta</taxon>
        <taxon>Embryophyta</taxon>
        <taxon>Tracheophyta</taxon>
        <taxon>Spermatophyta</taxon>
        <taxon>Magnoliopsida</taxon>
        <taxon>Liliopsida</taxon>
        <taxon>Poales</taxon>
        <taxon>Poaceae</taxon>
        <taxon>BOP clade</taxon>
        <taxon>Oryzoideae</taxon>
        <taxon>Oryzeae</taxon>
        <taxon>Zizaniinae</taxon>
        <taxon>Zizania</taxon>
    </lineage>
</organism>
<sequence>MQVVEGGAGRRSDRRARVPYVAAPSGPTSYGMKVPSLLISDLAFTLRRANDLLLQPDASGRSYALVGLDKWGLCHERDRRQ</sequence>
<dbReference type="Proteomes" id="UP000729402">
    <property type="component" value="Unassembled WGS sequence"/>
</dbReference>
<comment type="caution">
    <text evidence="2">The sequence shown here is derived from an EMBL/GenBank/DDBJ whole genome shotgun (WGS) entry which is preliminary data.</text>
</comment>
<accession>A0A8J5WHH8</accession>